<proteinExistence type="predicted"/>
<dbReference type="InterPro" id="IPR036404">
    <property type="entry name" value="Jacalin-like_lectin_dom_sf"/>
</dbReference>
<evidence type="ECO:0000256" key="2">
    <source>
        <dbReference type="SAM" id="Coils"/>
    </source>
</evidence>
<sequence>MSLLTKEEILKTIQSTASLSHIEVVEKCFGSQRHTHIFGFRGEMKRKYFNCSQAAYIKDLEAKLHEKEEEDNNLKRRMDEIESGLAKIENENQPTSDEPAMYGEGHGNAYPVLLDKTKGWLKWNVVLMGLWGTFNLGRPGVYKRRKCLSLLNAVIDLSDSLLQSFLSSNVSYMAGSSIIPPIKIKIGPWGGLGAGGFDVGQYVSHITKVKLYTGDVVDSLEISYVDDRNQFETYRTGGGGGGLHEFELESGEYINWVVASYKDYYGEICVTELGFKTNLGKEHGPFGDGGGETVSIPVVAGRLVGFFGQYDRYINSIGLYLAPY</sequence>
<dbReference type="Proteomes" id="UP000734854">
    <property type="component" value="Unassembled WGS sequence"/>
</dbReference>
<reference evidence="4 5" key="1">
    <citation type="submission" date="2020-08" db="EMBL/GenBank/DDBJ databases">
        <title>Plant Genome Project.</title>
        <authorList>
            <person name="Zhang R.-G."/>
        </authorList>
    </citation>
    <scope>NUCLEOTIDE SEQUENCE [LARGE SCALE GENOMIC DNA]</scope>
    <source>
        <tissue evidence="4">Rhizome</tissue>
    </source>
</reference>
<dbReference type="CDD" id="cd09612">
    <property type="entry name" value="Jacalin"/>
    <property type="match status" value="1"/>
</dbReference>
<dbReference type="PROSITE" id="PS51752">
    <property type="entry name" value="JACALIN_LECTIN"/>
    <property type="match status" value="1"/>
</dbReference>
<keyword evidence="5" id="KW-1185">Reference proteome</keyword>
<evidence type="ECO:0000313" key="5">
    <source>
        <dbReference type="Proteomes" id="UP000734854"/>
    </source>
</evidence>
<feature type="coiled-coil region" evidence="2">
    <location>
        <begin position="57"/>
        <end position="91"/>
    </location>
</feature>
<evidence type="ECO:0000313" key="4">
    <source>
        <dbReference type="EMBL" id="KAG6512648.1"/>
    </source>
</evidence>
<dbReference type="GO" id="GO:0030246">
    <property type="term" value="F:carbohydrate binding"/>
    <property type="evidence" value="ECO:0007669"/>
    <property type="project" value="UniProtKB-KW"/>
</dbReference>
<keyword evidence="2" id="KW-0175">Coiled coil</keyword>
<dbReference type="Pfam" id="PF01419">
    <property type="entry name" value="Jacalin"/>
    <property type="match status" value="1"/>
</dbReference>
<evidence type="ECO:0000256" key="1">
    <source>
        <dbReference type="ARBA" id="ARBA00022734"/>
    </source>
</evidence>
<dbReference type="SMART" id="SM00915">
    <property type="entry name" value="Jacalin"/>
    <property type="match status" value="1"/>
</dbReference>
<dbReference type="InterPro" id="IPR033734">
    <property type="entry name" value="Jacalin-like_lectin_dom_plant"/>
</dbReference>
<dbReference type="EMBL" id="JACMSC010000008">
    <property type="protein sequence ID" value="KAG6512648.1"/>
    <property type="molecule type" value="Genomic_DNA"/>
</dbReference>
<name>A0A8J5GW05_ZINOF</name>
<evidence type="ECO:0000259" key="3">
    <source>
        <dbReference type="PROSITE" id="PS51752"/>
    </source>
</evidence>
<comment type="caution">
    <text evidence="4">The sequence shown here is derived from an EMBL/GenBank/DDBJ whole genome shotgun (WGS) entry which is preliminary data.</text>
</comment>
<accession>A0A8J5GW05</accession>
<dbReference type="PANTHER" id="PTHR46506">
    <property type="entry name" value="OS05G0143600 PROTEIN"/>
    <property type="match status" value="1"/>
</dbReference>
<organism evidence="4 5">
    <name type="scientific">Zingiber officinale</name>
    <name type="common">Ginger</name>
    <name type="synonym">Amomum zingiber</name>
    <dbReference type="NCBI Taxonomy" id="94328"/>
    <lineage>
        <taxon>Eukaryota</taxon>
        <taxon>Viridiplantae</taxon>
        <taxon>Streptophyta</taxon>
        <taxon>Embryophyta</taxon>
        <taxon>Tracheophyta</taxon>
        <taxon>Spermatophyta</taxon>
        <taxon>Magnoliopsida</taxon>
        <taxon>Liliopsida</taxon>
        <taxon>Zingiberales</taxon>
        <taxon>Zingiberaceae</taxon>
        <taxon>Zingiber</taxon>
    </lineage>
</organism>
<gene>
    <name evidence="4" type="ORF">ZIOFF_030773</name>
</gene>
<dbReference type="AlphaFoldDB" id="A0A8J5GW05"/>
<dbReference type="InterPro" id="IPR001229">
    <property type="entry name" value="Jacalin-like_lectin_dom"/>
</dbReference>
<feature type="domain" description="Jacalin-type lectin" evidence="3">
    <location>
        <begin position="183"/>
        <end position="323"/>
    </location>
</feature>
<dbReference type="Gene3D" id="2.100.10.30">
    <property type="entry name" value="Jacalin-like lectin domain"/>
    <property type="match status" value="1"/>
</dbReference>
<protein>
    <recommendedName>
        <fullName evidence="3">Jacalin-type lectin domain-containing protein</fullName>
    </recommendedName>
</protein>
<keyword evidence="1" id="KW-0430">Lectin</keyword>
<dbReference type="SUPFAM" id="SSF51101">
    <property type="entry name" value="Mannose-binding lectins"/>
    <property type="match status" value="1"/>
</dbReference>